<feature type="transmembrane region" description="Helical" evidence="1">
    <location>
        <begin position="59"/>
        <end position="80"/>
    </location>
</feature>
<reference evidence="2" key="1">
    <citation type="journal article" date="2015" name="Nature">
        <title>Complex archaea that bridge the gap between prokaryotes and eukaryotes.</title>
        <authorList>
            <person name="Spang A."/>
            <person name="Saw J.H."/>
            <person name="Jorgensen S.L."/>
            <person name="Zaremba-Niedzwiedzka K."/>
            <person name="Martijn J."/>
            <person name="Lind A.E."/>
            <person name="van Eijk R."/>
            <person name="Schleper C."/>
            <person name="Guy L."/>
            <person name="Ettema T.J."/>
        </authorList>
    </citation>
    <scope>NUCLEOTIDE SEQUENCE</scope>
</reference>
<evidence type="ECO:0000313" key="2">
    <source>
        <dbReference type="EMBL" id="KKN51421.1"/>
    </source>
</evidence>
<dbReference type="EMBL" id="LAZR01001063">
    <property type="protein sequence ID" value="KKN51421.1"/>
    <property type="molecule type" value="Genomic_DNA"/>
</dbReference>
<protein>
    <submittedName>
        <fullName evidence="2">Uncharacterized protein</fullName>
    </submittedName>
</protein>
<comment type="caution">
    <text evidence="2">The sequence shown here is derived from an EMBL/GenBank/DDBJ whole genome shotgun (WGS) entry which is preliminary data.</text>
</comment>
<name>A0A0F9TQP7_9ZZZZ</name>
<sequence length="90" mass="9235">MKNSAVDLTDLAIGIVVLGIVVSIGATILLNVRDTNTSGDTAYNLADAAAAGLAEYGNWFDIIVIVGVAAVILSLIFMAFGRRGGGTTTY</sequence>
<organism evidence="2">
    <name type="scientific">marine sediment metagenome</name>
    <dbReference type="NCBI Taxonomy" id="412755"/>
    <lineage>
        <taxon>unclassified sequences</taxon>
        <taxon>metagenomes</taxon>
        <taxon>ecological metagenomes</taxon>
    </lineage>
</organism>
<feature type="transmembrane region" description="Helical" evidence="1">
    <location>
        <begin position="12"/>
        <end position="32"/>
    </location>
</feature>
<accession>A0A0F9TQP7</accession>
<proteinExistence type="predicted"/>
<keyword evidence="1" id="KW-1133">Transmembrane helix</keyword>
<evidence type="ECO:0000256" key="1">
    <source>
        <dbReference type="SAM" id="Phobius"/>
    </source>
</evidence>
<keyword evidence="1" id="KW-0472">Membrane</keyword>
<dbReference type="AlphaFoldDB" id="A0A0F9TQP7"/>
<keyword evidence="1" id="KW-0812">Transmembrane</keyword>
<gene>
    <name evidence="2" type="ORF">LCGC14_0622370</name>
</gene>